<dbReference type="EMBL" id="LSBH01000006">
    <property type="protein sequence ID" value="OAQ77495.1"/>
    <property type="molecule type" value="Genomic_DNA"/>
</dbReference>
<name>A0A179GI08_PURLI</name>
<reference evidence="1 2" key="1">
    <citation type="submission" date="2016-01" db="EMBL/GenBank/DDBJ databases">
        <title>Biosynthesis of antibiotic leucinostatins and their inhibition on Phytophthora in bio-control Purpureocillium lilacinum.</title>
        <authorList>
            <person name="Wang G."/>
            <person name="Liu Z."/>
            <person name="Lin R."/>
            <person name="Li E."/>
            <person name="Mao Z."/>
            <person name="Ling J."/>
            <person name="Yin W."/>
            <person name="Xie B."/>
        </authorList>
    </citation>
    <scope>NUCLEOTIDE SEQUENCE [LARGE SCALE GENOMIC DNA]</scope>
    <source>
        <strain evidence="1">PLBJ-1</strain>
    </source>
</reference>
<dbReference type="Proteomes" id="UP000078240">
    <property type="component" value="Unassembled WGS sequence"/>
</dbReference>
<evidence type="ECO:0000313" key="2">
    <source>
        <dbReference type="Proteomes" id="UP000078240"/>
    </source>
</evidence>
<proteinExistence type="predicted"/>
<protein>
    <submittedName>
        <fullName evidence="1">Uncharacterized protein</fullName>
    </submittedName>
</protein>
<sequence length="205" mass="23265">MCWLSAAQHRRHDDTTPPAAADYRDQQWWWSCSGWGGQCWALIRSIARRSWGGGHSELRGGTRPWPVALWYILRGEWHGDSRDLFSLLYFVVLQWWLSAWGHPTHQPGAFSLPPPAQQPLVSSSQALFMQTTQRRPGPPGRLVEPSDSAARMSSESIEAASMRRWMGWHAAVEPRTGIHHYHGIWAFEARPVPSSNSRGCSDLSR</sequence>
<evidence type="ECO:0000313" key="1">
    <source>
        <dbReference type="EMBL" id="OAQ77495.1"/>
    </source>
</evidence>
<comment type="caution">
    <text evidence="1">The sequence shown here is derived from an EMBL/GenBank/DDBJ whole genome shotgun (WGS) entry which is preliminary data.</text>
</comment>
<dbReference type="AlphaFoldDB" id="A0A179GI08"/>
<accession>A0A179GI08</accession>
<gene>
    <name evidence="1" type="ORF">VFPBJ_07967</name>
</gene>
<organism evidence="1 2">
    <name type="scientific">Purpureocillium lilacinum</name>
    <name type="common">Paecilomyces lilacinus</name>
    <dbReference type="NCBI Taxonomy" id="33203"/>
    <lineage>
        <taxon>Eukaryota</taxon>
        <taxon>Fungi</taxon>
        <taxon>Dikarya</taxon>
        <taxon>Ascomycota</taxon>
        <taxon>Pezizomycotina</taxon>
        <taxon>Sordariomycetes</taxon>
        <taxon>Hypocreomycetidae</taxon>
        <taxon>Hypocreales</taxon>
        <taxon>Ophiocordycipitaceae</taxon>
        <taxon>Purpureocillium</taxon>
    </lineage>
</organism>